<dbReference type="InterPro" id="IPR029419">
    <property type="entry name" value="Arg_succ_lyase_C"/>
</dbReference>
<dbReference type="Pfam" id="PF00206">
    <property type="entry name" value="Lyase_1"/>
    <property type="match status" value="1"/>
</dbReference>
<evidence type="ECO:0000313" key="3">
    <source>
        <dbReference type="EMBL" id="CAB4827590.1"/>
    </source>
</evidence>
<dbReference type="Gene3D" id="1.20.200.10">
    <property type="entry name" value="Fumarase/aspartase (Central domain)"/>
    <property type="match status" value="1"/>
</dbReference>
<feature type="domain" description="Fumarate lyase N-terminal" evidence="1">
    <location>
        <begin position="30"/>
        <end position="318"/>
    </location>
</feature>
<dbReference type="PRINTS" id="PR00145">
    <property type="entry name" value="ARGSUCLYASE"/>
</dbReference>
<evidence type="ECO:0000259" key="1">
    <source>
        <dbReference type="Pfam" id="PF00206"/>
    </source>
</evidence>
<dbReference type="AlphaFoldDB" id="A0A6J7A534"/>
<dbReference type="EMBL" id="CAFABA010000037">
    <property type="protein sequence ID" value="CAB4827590.1"/>
    <property type="molecule type" value="Genomic_DNA"/>
</dbReference>
<dbReference type="PANTHER" id="PTHR43814">
    <property type="entry name" value="ARGININOSUCCINATE LYASE"/>
    <property type="match status" value="1"/>
</dbReference>
<dbReference type="InterPro" id="IPR000362">
    <property type="entry name" value="Fumarate_lyase_fam"/>
</dbReference>
<dbReference type="InterPro" id="IPR009049">
    <property type="entry name" value="Argininosuccinate_lyase"/>
</dbReference>
<gene>
    <name evidence="3" type="ORF">UFOPK3139_01136</name>
</gene>
<feature type="domain" description="Argininosuccinate lyase C-terminal" evidence="2">
    <location>
        <begin position="381"/>
        <end position="423"/>
    </location>
</feature>
<proteinExistence type="inferred from homology"/>
<dbReference type="PANTHER" id="PTHR43814:SF1">
    <property type="entry name" value="ARGININOSUCCINATE LYASE"/>
    <property type="match status" value="1"/>
</dbReference>
<dbReference type="InterPro" id="IPR022761">
    <property type="entry name" value="Fumarate_lyase_N"/>
</dbReference>
<accession>A0A6J7A534</accession>
<dbReference type="CDD" id="cd01359">
    <property type="entry name" value="Argininosuccinate_lyase"/>
    <property type="match status" value="1"/>
</dbReference>
<dbReference type="PRINTS" id="PR00149">
    <property type="entry name" value="FUMRATELYASE"/>
</dbReference>
<organism evidence="3">
    <name type="scientific">freshwater metagenome</name>
    <dbReference type="NCBI Taxonomy" id="449393"/>
    <lineage>
        <taxon>unclassified sequences</taxon>
        <taxon>metagenomes</taxon>
        <taxon>ecological metagenomes</taxon>
    </lineage>
</organism>
<dbReference type="HAMAP" id="MF_00006">
    <property type="entry name" value="Arg_succ_lyase"/>
    <property type="match status" value="1"/>
</dbReference>
<dbReference type="FunFam" id="1.10.275.10:FF:000002">
    <property type="entry name" value="Argininosuccinate lyase"/>
    <property type="match status" value="1"/>
</dbReference>
<dbReference type="Gene3D" id="1.10.40.30">
    <property type="entry name" value="Fumarase/aspartase (C-terminal domain)"/>
    <property type="match status" value="1"/>
</dbReference>
<dbReference type="GO" id="GO:0005829">
    <property type="term" value="C:cytosol"/>
    <property type="evidence" value="ECO:0007669"/>
    <property type="project" value="TreeGrafter"/>
</dbReference>
<dbReference type="Pfam" id="PF14698">
    <property type="entry name" value="ASL_C2"/>
    <property type="match status" value="1"/>
</dbReference>
<protein>
    <submittedName>
        <fullName evidence="3">Unannotated protein</fullName>
    </submittedName>
</protein>
<dbReference type="InterPro" id="IPR008948">
    <property type="entry name" value="L-Aspartase-like"/>
</dbReference>
<dbReference type="InterPro" id="IPR024083">
    <property type="entry name" value="Fumarase/histidase_N"/>
</dbReference>
<dbReference type="FunFam" id="1.20.200.10:FF:000015">
    <property type="entry name" value="argininosuccinate lyase isoform X2"/>
    <property type="match status" value="1"/>
</dbReference>
<dbReference type="GO" id="GO:0042450">
    <property type="term" value="P:L-arginine biosynthetic process via ornithine"/>
    <property type="evidence" value="ECO:0007669"/>
    <property type="project" value="InterPro"/>
</dbReference>
<name>A0A6J7A534_9ZZZZ</name>
<dbReference type="GO" id="GO:0004056">
    <property type="term" value="F:argininosuccinate lyase activity"/>
    <property type="evidence" value="ECO:0007669"/>
    <property type="project" value="InterPro"/>
</dbReference>
<dbReference type="SUPFAM" id="SSF48557">
    <property type="entry name" value="L-aspartase-like"/>
    <property type="match status" value="1"/>
</dbReference>
<dbReference type="Gene3D" id="1.10.275.10">
    <property type="entry name" value="Fumarase/aspartase (N-terminal domain)"/>
    <property type="match status" value="1"/>
</dbReference>
<reference evidence="3" key="1">
    <citation type="submission" date="2020-05" db="EMBL/GenBank/DDBJ databases">
        <authorList>
            <person name="Chiriac C."/>
            <person name="Salcher M."/>
            <person name="Ghai R."/>
            <person name="Kavagutti S V."/>
        </authorList>
    </citation>
    <scope>NUCLEOTIDE SEQUENCE</scope>
</reference>
<dbReference type="NCBIfam" id="TIGR00838">
    <property type="entry name" value="argH"/>
    <property type="match status" value="1"/>
</dbReference>
<sequence>MIAPEPPEPAPGATPAGAKTLWHGRFASAPADELLAYTVSLPFDRLLYRDDIVGSRAHVRGLARAGILTDAERDAVLAALDTTQAELDDESFVFAPSDEDIHTAVERRVTELAGSAGAKLHTGRSRNDQIATDLRLFTKSALLDIAQRVLRLQRVLLTRAEEAGDEYLPGYTHLQRAQPVLLAHHLMAHGWALSRDVDRLLDARRRGDVSPLGAGALAGSSLPLDPDAVAADLGFAARFENSLDVTSDRDFVAEALFVLALLGVHLSRIGEEIVLWSTDEFGFIRLDDAYSTGSSMLPQKKNPDIAELARGKAGRLIGNLTGLLATLKGLPLAYNRDLQEDKEPLFDTVEQITLALSAVEGMFATLAFKHDRMRAAADSPYAAATDLAELLVAQGTPFREAHAIVGALVRRALDGEAPLYELVEAEPRLGANGSALLAPGVSVTRRTTPGGAGPGPVAIQLGRFRALLSADAARLA</sequence>
<evidence type="ECO:0000259" key="2">
    <source>
        <dbReference type="Pfam" id="PF14698"/>
    </source>
</evidence>